<accession>A0A2M9XCL9</accession>
<protein>
    <submittedName>
        <fullName evidence="1">Uncharacterized protein</fullName>
    </submittedName>
</protein>
<organism evidence="1 2">
    <name type="scientific">Leptospira hartskeerlii</name>
    <dbReference type="NCBI Taxonomy" id="2023177"/>
    <lineage>
        <taxon>Bacteria</taxon>
        <taxon>Pseudomonadati</taxon>
        <taxon>Spirochaetota</taxon>
        <taxon>Spirochaetia</taxon>
        <taxon>Leptospirales</taxon>
        <taxon>Leptospiraceae</taxon>
        <taxon>Leptospira</taxon>
    </lineage>
</organism>
<dbReference type="Proteomes" id="UP000232196">
    <property type="component" value="Unassembled WGS sequence"/>
</dbReference>
<proteinExistence type="predicted"/>
<dbReference type="EMBL" id="NPDN01000005">
    <property type="protein sequence ID" value="PJZ25435.1"/>
    <property type="molecule type" value="Genomic_DNA"/>
</dbReference>
<dbReference type="OrthoDB" id="339011at2"/>
<comment type="caution">
    <text evidence="1">The sequence shown here is derived from an EMBL/GenBank/DDBJ whole genome shotgun (WGS) entry which is preliminary data.</text>
</comment>
<gene>
    <name evidence="1" type="ORF">CH357_10980</name>
</gene>
<name>A0A2M9XCL9_9LEPT</name>
<keyword evidence="2" id="KW-1185">Reference proteome</keyword>
<evidence type="ECO:0000313" key="1">
    <source>
        <dbReference type="EMBL" id="PJZ25435.1"/>
    </source>
</evidence>
<evidence type="ECO:0000313" key="2">
    <source>
        <dbReference type="Proteomes" id="UP000232196"/>
    </source>
</evidence>
<dbReference type="AlphaFoldDB" id="A0A2M9XCL9"/>
<reference evidence="1 2" key="1">
    <citation type="submission" date="2017-07" db="EMBL/GenBank/DDBJ databases">
        <title>Leptospira spp. isolated from tropical soils.</title>
        <authorList>
            <person name="Thibeaux R."/>
            <person name="Iraola G."/>
            <person name="Ferres I."/>
            <person name="Bierque E."/>
            <person name="Girault D."/>
            <person name="Soupe-Gilbert M.-E."/>
            <person name="Picardeau M."/>
            <person name="Goarant C."/>
        </authorList>
    </citation>
    <scope>NUCLEOTIDE SEQUENCE [LARGE SCALE GENOMIC DNA]</scope>
    <source>
        <strain evidence="1 2">MCA1-C-A1</strain>
    </source>
</reference>
<dbReference type="RefSeq" id="WP_100706781.1">
    <property type="nucleotide sequence ID" value="NZ_NPDL01000008.1"/>
</dbReference>
<sequence>MLYQANHRSYRKKANYKPLVFFLILLGLAGIAFFFRQDIKNLFAGDRRLLLEKERKLLQEGIVKGEPKEGEIKEFKSTAKDFVTSNPKEGISYHYAALSGYYEFLLLGFRFDSVTLSKIAYTGFQEFLEQDSSYLPLVEDSYRQALRAQAIDPEFLESTDNRYLIAFGESIRQKLSRSALNKLLISIEPEKLSPELKSGYAWTCLVGSALSGNTEFLKKILSRQDISGSLLLSARESDFLIALSEFRAGQYVSSLNYLRRVKNTNDDFLTGSSKILEARIFYYQNLSPKAIVLLEEYYPNSGDRKEEVLQLAREILSKNQTLKTKLPIED</sequence>